<dbReference type="InterPro" id="IPR001304">
    <property type="entry name" value="C-type_lectin-like"/>
</dbReference>
<dbReference type="Proteomes" id="UP000197019">
    <property type="component" value="Chromosome"/>
</dbReference>
<keyword evidence="1" id="KW-0732">Signal</keyword>
<keyword evidence="4" id="KW-1185">Reference proteome</keyword>
<dbReference type="PROSITE" id="PS50041">
    <property type="entry name" value="C_TYPE_LECTIN_2"/>
    <property type="match status" value="1"/>
</dbReference>
<dbReference type="OrthoDB" id="5572547at2"/>
<dbReference type="KEGG" id="mpsy:CEK71_21075"/>
<feature type="chain" id="PRO_5012238583" description="C-type lectin domain-containing protein" evidence="1">
    <location>
        <begin position="26"/>
        <end position="401"/>
    </location>
</feature>
<dbReference type="InterPro" id="IPR050111">
    <property type="entry name" value="C-type_lectin/snaclec_domain"/>
</dbReference>
<dbReference type="Gene3D" id="3.10.100.10">
    <property type="entry name" value="Mannose-Binding Protein A, subunit A"/>
    <property type="match status" value="1"/>
</dbReference>
<reference evidence="3 4" key="1">
    <citation type="submission" date="2017-06" db="EMBL/GenBank/DDBJ databases">
        <title>Genome Sequencing of the methanotroph Methylovulum psychrotolerants str. HV10-M2 isolated from a high-altitude environment.</title>
        <authorList>
            <person name="Mateos-Rivera A."/>
        </authorList>
    </citation>
    <scope>NUCLEOTIDE SEQUENCE [LARGE SCALE GENOMIC DNA]</scope>
    <source>
        <strain evidence="3 4">HV10_M2</strain>
    </source>
</reference>
<dbReference type="AlphaFoldDB" id="A0A1Z4C495"/>
<dbReference type="SUPFAM" id="SSF56436">
    <property type="entry name" value="C-type lectin-like"/>
    <property type="match status" value="1"/>
</dbReference>
<evidence type="ECO:0000259" key="2">
    <source>
        <dbReference type="PROSITE" id="PS50041"/>
    </source>
</evidence>
<dbReference type="PANTHER" id="PTHR22803">
    <property type="entry name" value="MANNOSE, PHOSPHOLIPASE, LECTIN RECEPTOR RELATED"/>
    <property type="match status" value="1"/>
</dbReference>
<feature type="domain" description="C-type lectin" evidence="2">
    <location>
        <begin position="34"/>
        <end position="139"/>
    </location>
</feature>
<accession>A0A1Z4C495</accession>
<dbReference type="InterPro" id="IPR016186">
    <property type="entry name" value="C-type_lectin-like/link_sf"/>
</dbReference>
<dbReference type="InterPro" id="IPR016187">
    <property type="entry name" value="CTDL_fold"/>
</dbReference>
<name>A0A1Z4C495_9GAMM</name>
<feature type="signal peptide" evidence="1">
    <location>
        <begin position="1"/>
        <end position="25"/>
    </location>
</feature>
<organism evidence="3 4">
    <name type="scientific">Methylovulum psychrotolerans</name>
    <dbReference type="NCBI Taxonomy" id="1704499"/>
    <lineage>
        <taxon>Bacteria</taxon>
        <taxon>Pseudomonadati</taxon>
        <taxon>Pseudomonadota</taxon>
        <taxon>Gammaproteobacteria</taxon>
        <taxon>Methylococcales</taxon>
        <taxon>Methylococcaceae</taxon>
        <taxon>Methylovulum</taxon>
    </lineage>
</organism>
<sequence length="401" mass="42498">MTHKQLIAVAALAAALLTFIGGVQADSGKITNPDNNHSYQRFDTLVTWEAARTACASLSGHLATSTSASENTWINTNMASGIAVWLGGTDAAKEGTWQWLTGEAWSYQNWASGEPNNAGGGENFLMMNFPGKTAGSWNDYGGPGNNSTKTVAYLCEWDSPYTCDKDCPAPFVKNEFWTTKYGPAAANIVLSKSNFLACSSPSYALCYYSGPPSSDPNVQSLPCTVSPTDPSVADCRCPVESGASYVDINSIRNTEAYIETIRTCGITGALCKNMENEKSGTALLTAPVCDYLQASADGTPMEPKSEVISTFSTVQISGYHLGQTDCATPATYAGCMTASCTYELDANNNKTGFAQCKCPLYTGPYQVGQNRASCDAGSGYVWSAAFAPNPVQLSAPTPKNK</sequence>
<dbReference type="InterPro" id="IPR034007">
    <property type="entry name" value="CTLD_bac"/>
</dbReference>
<dbReference type="SMART" id="SM00034">
    <property type="entry name" value="CLECT"/>
    <property type="match status" value="1"/>
</dbReference>
<evidence type="ECO:0000313" key="4">
    <source>
        <dbReference type="Proteomes" id="UP000197019"/>
    </source>
</evidence>
<protein>
    <recommendedName>
        <fullName evidence="2">C-type lectin domain-containing protein</fullName>
    </recommendedName>
</protein>
<evidence type="ECO:0000313" key="3">
    <source>
        <dbReference type="EMBL" id="ASF48353.1"/>
    </source>
</evidence>
<gene>
    <name evidence="3" type="ORF">CEK71_21075</name>
</gene>
<proteinExistence type="predicted"/>
<dbReference type="RefSeq" id="WP_088621222.1">
    <property type="nucleotide sequence ID" value="NZ_CP022129.1"/>
</dbReference>
<dbReference type="EMBL" id="CP022129">
    <property type="protein sequence ID" value="ASF48353.1"/>
    <property type="molecule type" value="Genomic_DNA"/>
</dbReference>
<dbReference type="Pfam" id="PF00059">
    <property type="entry name" value="Lectin_C"/>
    <property type="match status" value="1"/>
</dbReference>
<dbReference type="CDD" id="cd03603">
    <property type="entry name" value="CLECT_VCBS"/>
    <property type="match status" value="1"/>
</dbReference>
<evidence type="ECO:0000256" key="1">
    <source>
        <dbReference type="SAM" id="SignalP"/>
    </source>
</evidence>